<dbReference type="PANTHER" id="PTHR30250:SF11">
    <property type="entry name" value="O-ANTIGEN TRANSPORTER-RELATED"/>
    <property type="match status" value="1"/>
</dbReference>
<keyword evidence="5 6" id="KW-0472">Membrane</keyword>
<keyword evidence="8" id="KW-1185">Reference proteome</keyword>
<dbReference type="EMBL" id="CP059322">
    <property type="protein sequence ID" value="QLQ38457.1"/>
    <property type="molecule type" value="Genomic_DNA"/>
</dbReference>
<feature type="transmembrane region" description="Helical" evidence="6">
    <location>
        <begin position="224"/>
        <end position="242"/>
    </location>
</feature>
<comment type="subcellular location">
    <subcellularLocation>
        <location evidence="1">Cell membrane</location>
        <topology evidence="1">Multi-pass membrane protein</topology>
    </subcellularLocation>
</comment>
<dbReference type="GO" id="GO:0005886">
    <property type="term" value="C:plasma membrane"/>
    <property type="evidence" value="ECO:0007669"/>
    <property type="project" value="UniProtKB-SubCell"/>
</dbReference>
<feature type="transmembrane region" description="Helical" evidence="6">
    <location>
        <begin position="77"/>
        <end position="103"/>
    </location>
</feature>
<evidence type="ECO:0000256" key="6">
    <source>
        <dbReference type="SAM" id="Phobius"/>
    </source>
</evidence>
<sequence>MVGTRAVVAAVTRADADATVVLPAVGPGAGAGAGAGLGGAARQGFANLVGVGLAAVAGFGLNIVIARGWSVREAGMFFAATSAFMIAASAARLGTDVGTVYFVSRQRTLDRRDQIRGTILAGLLPVLVVGTLLGVAGWLAAPALARVTMPEAGPGAVTALRVLLAFVPLAALNDYALAACRGFGQMRPLLTVERLGRTLVQFLAVSVAAWLGLSATVALPLAWVVPYLLAAVAALIWLGRLVGRAGRQVARPVPAGEMVGPFWRFTGPRAISSVAAIVVQRMDIVLLSALRGPADAAIYTAATRFLALGQLSSVALSSSVQHRLAAAFARDDRADARQLYQAATGWLVLLSWPAYLVFAAFAAPMLSLFGAGYGGGRRVVVLLALTMLVATGCGMVDMVLNMAGRTAWTFYNAMGGTVLNVVANLLLIPRYGILGAALAWTLSILVTNLVPLTQLWWSMRLHPFGAGTRAAMALAVVALGLPLGAASLLGVSLPVLALVAVAGTGAYLAGAWRWRRTLHLDALRSLRRGGKRAGADPATRS</sequence>
<protein>
    <submittedName>
        <fullName evidence="7">Polysaccharide biosynthesis C-terminal domain-containing protein</fullName>
    </submittedName>
</protein>
<evidence type="ECO:0000256" key="4">
    <source>
        <dbReference type="ARBA" id="ARBA00022989"/>
    </source>
</evidence>
<evidence type="ECO:0000256" key="2">
    <source>
        <dbReference type="ARBA" id="ARBA00022475"/>
    </source>
</evidence>
<reference evidence="7 8" key="2">
    <citation type="journal article" date="2021" name="Mar. Drugs">
        <title>A New Micromonospora Strain with Antibiotic Activity Isolated from the Microbiome of a Mid-Atlantic Deep-Sea Sponge.</title>
        <authorList>
            <person name="Back C.R."/>
            <person name="Stennett H.L."/>
            <person name="Williams S.E."/>
            <person name="Wang L."/>
            <person name="Ojeda Gomez J."/>
            <person name="Abdulle O.M."/>
            <person name="Duffy T."/>
            <person name="Neal C."/>
            <person name="Mantell J."/>
            <person name="Jepson M.A."/>
            <person name="Hendry K.R."/>
            <person name="Powell D."/>
            <person name="Stach J.E.M."/>
            <person name="Essex-Lopresti A.E."/>
            <person name="Willis C.L."/>
            <person name="Curnow P."/>
            <person name="Race P.R."/>
        </authorList>
    </citation>
    <scope>NUCLEOTIDE SEQUENCE [LARGE SCALE GENOMIC DNA]</scope>
    <source>
        <strain evidence="7 8">28ISP2-46</strain>
    </source>
</reference>
<dbReference type="KEGG" id="mfeu:H1D33_06300"/>
<reference evidence="8" key="1">
    <citation type="submission" date="2020-07" db="EMBL/GenBank/DDBJ databases">
        <title>A new Micromonospora strain with potent antibiotic activity isolated from the microbiome of a mid-Atlantic deep-sea sponge.</title>
        <authorList>
            <person name="Back C.R."/>
            <person name="Stennett H.L."/>
            <person name="Williams S.E."/>
            <person name="Wang L."/>
            <person name="Ojeda Gomez J."/>
            <person name="Abdulle O.M."/>
            <person name="Duffy T."/>
            <person name="Hendry K.R."/>
            <person name="Powell D."/>
            <person name="Stach J.E."/>
            <person name="Essex-Lopresti A.E."/>
            <person name="Willis C.L."/>
            <person name="Curnow P."/>
            <person name="Race P.R."/>
        </authorList>
    </citation>
    <scope>NUCLEOTIDE SEQUENCE [LARGE SCALE GENOMIC DNA]</scope>
    <source>
        <strain evidence="8">28ISP2-46</strain>
    </source>
</reference>
<feature type="transmembrane region" description="Helical" evidence="6">
    <location>
        <begin position="495"/>
        <end position="514"/>
    </location>
</feature>
<feature type="transmembrane region" description="Helical" evidence="6">
    <location>
        <begin position="346"/>
        <end position="373"/>
    </location>
</feature>
<feature type="transmembrane region" description="Helical" evidence="6">
    <location>
        <begin position="199"/>
        <end position="218"/>
    </location>
</feature>
<feature type="transmembrane region" description="Helical" evidence="6">
    <location>
        <begin position="45"/>
        <end position="65"/>
    </location>
</feature>
<gene>
    <name evidence="7" type="ORF">H1D33_06300</name>
</gene>
<dbReference type="Pfam" id="PF01943">
    <property type="entry name" value="Polysacc_synt"/>
    <property type="match status" value="1"/>
</dbReference>
<feature type="transmembrane region" description="Helical" evidence="6">
    <location>
        <begin position="379"/>
        <end position="400"/>
    </location>
</feature>
<dbReference type="RefSeq" id="WP_181570885.1">
    <property type="nucleotide sequence ID" value="NZ_CP059322.2"/>
</dbReference>
<feature type="transmembrane region" description="Helical" evidence="6">
    <location>
        <begin position="470"/>
        <end position="489"/>
    </location>
</feature>
<dbReference type="Proteomes" id="UP000510844">
    <property type="component" value="Chromosome"/>
</dbReference>
<keyword evidence="3 6" id="KW-0812">Transmembrane</keyword>
<feature type="transmembrane region" description="Helical" evidence="6">
    <location>
        <begin position="433"/>
        <end position="458"/>
    </location>
</feature>
<evidence type="ECO:0000256" key="5">
    <source>
        <dbReference type="ARBA" id="ARBA00023136"/>
    </source>
</evidence>
<accession>A0A7L6B906</accession>
<dbReference type="PANTHER" id="PTHR30250">
    <property type="entry name" value="PST FAMILY PREDICTED COLANIC ACID TRANSPORTER"/>
    <property type="match status" value="1"/>
</dbReference>
<proteinExistence type="predicted"/>
<evidence type="ECO:0000313" key="8">
    <source>
        <dbReference type="Proteomes" id="UP000510844"/>
    </source>
</evidence>
<feature type="transmembrane region" description="Helical" evidence="6">
    <location>
        <begin position="115"/>
        <end position="139"/>
    </location>
</feature>
<feature type="transmembrane region" description="Helical" evidence="6">
    <location>
        <begin position="407"/>
        <end position="427"/>
    </location>
</feature>
<evidence type="ECO:0000256" key="1">
    <source>
        <dbReference type="ARBA" id="ARBA00004651"/>
    </source>
</evidence>
<name>A0A7L6B906_9ACTN</name>
<organism evidence="7 8">
    <name type="scientific">Micromonospora robiginosa</name>
    <dbReference type="NCBI Taxonomy" id="2749844"/>
    <lineage>
        <taxon>Bacteria</taxon>
        <taxon>Bacillati</taxon>
        <taxon>Actinomycetota</taxon>
        <taxon>Actinomycetes</taxon>
        <taxon>Micromonosporales</taxon>
        <taxon>Micromonosporaceae</taxon>
        <taxon>Micromonospora</taxon>
    </lineage>
</organism>
<evidence type="ECO:0000256" key="3">
    <source>
        <dbReference type="ARBA" id="ARBA00022692"/>
    </source>
</evidence>
<dbReference type="AlphaFoldDB" id="A0A7L6B906"/>
<keyword evidence="4 6" id="KW-1133">Transmembrane helix</keyword>
<evidence type="ECO:0000313" key="7">
    <source>
        <dbReference type="EMBL" id="QLQ38457.1"/>
    </source>
</evidence>
<feature type="transmembrane region" description="Helical" evidence="6">
    <location>
        <begin position="159"/>
        <end position="178"/>
    </location>
</feature>
<keyword evidence="2" id="KW-1003">Cell membrane</keyword>
<dbReference type="InterPro" id="IPR002797">
    <property type="entry name" value="Polysacc_synth"/>
</dbReference>
<dbReference type="InterPro" id="IPR050833">
    <property type="entry name" value="Poly_Biosynth_Transport"/>
</dbReference>